<dbReference type="GO" id="GO:0046872">
    <property type="term" value="F:metal ion binding"/>
    <property type="evidence" value="ECO:0007669"/>
    <property type="project" value="UniProtKB-KW"/>
</dbReference>
<keyword evidence="5" id="KW-0479">Metal-binding</keyword>
<gene>
    <name evidence="11 12" type="primary">Mtr</name>
</gene>
<evidence type="ECO:0007829" key="15">
    <source>
        <dbReference type="ProteomicsDB" id="A0A1Y7VM88"/>
    </source>
</evidence>
<dbReference type="MGI" id="MGI:894292">
    <property type="gene designation" value="Mtr"/>
</dbReference>
<dbReference type="GO" id="GO:0008172">
    <property type="term" value="F:S-methyltransferase activity"/>
    <property type="evidence" value="ECO:0007669"/>
    <property type="project" value="UniProtKB-ARBA"/>
</dbReference>
<dbReference type="AGR" id="MGI:894292"/>
<keyword evidence="13" id="KW-1185">Reference proteome</keyword>
<dbReference type="Bgee" id="ENSMUSG00000021311">
    <property type="expression patterns" value="Expressed in myocardium of ventricle and 227 other cell types or tissues"/>
</dbReference>
<proteinExistence type="evidence at protein level"/>
<sequence>MKKTLQDEIEAILRKRIMVLDGGMGTMIQRYKLSEEHFQGQEFKDHSRPLKGNNDILSITQPDIIYQIHKEYLLAGADIIETNTFSSTSIAQADYGLEHLESRGLWLELWVRLIRHFLSPHLWKGQIIGTSHLMSLLTHTRSRPRDCWMAGSTSYSLKQFLIQLMPKQPCLRSRTSLKRIMLLLGLSLFLGPLLIKVEGLFLGRRERLLSPACLIRTPCALD</sequence>
<evidence type="ECO:0000256" key="1">
    <source>
        <dbReference type="ARBA" id="ARBA00010398"/>
    </source>
</evidence>
<dbReference type="GeneTree" id="ENSGT00420000029824"/>
<dbReference type="ProteomicsDB" id="372180"/>
<reference evidence="11 13" key="3">
    <citation type="journal article" date="2011" name="PLoS Biol.">
        <title>Modernizing reference genome assemblies.</title>
        <authorList>
            <person name="Church D.M."/>
            <person name="Schneider V.A."/>
            <person name="Graves T."/>
            <person name="Auger K."/>
            <person name="Cunningham F."/>
            <person name="Bouk N."/>
            <person name="Chen H.C."/>
            <person name="Agarwala R."/>
            <person name="McLaren W.M."/>
            <person name="Ritchie G.R."/>
            <person name="Albracht D."/>
            <person name="Kremitzki M."/>
            <person name="Rock S."/>
            <person name="Kotkiewicz H."/>
            <person name="Kremitzki C."/>
            <person name="Wollam A."/>
            <person name="Trani L."/>
            <person name="Fulton L."/>
            <person name="Fulton R."/>
            <person name="Matthews L."/>
            <person name="Whitehead S."/>
            <person name="Chow W."/>
            <person name="Torrance J."/>
            <person name="Dunn M."/>
            <person name="Harden G."/>
            <person name="Threadgold G."/>
            <person name="Wood J."/>
            <person name="Collins J."/>
            <person name="Heath P."/>
            <person name="Griffiths G."/>
            <person name="Pelan S."/>
            <person name="Grafham D."/>
            <person name="Eichler E.E."/>
            <person name="Weinstock G."/>
            <person name="Mardis E.R."/>
            <person name="Wilson R.K."/>
            <person name="Howe K."/>
            <person name="Flicek P."/>
            <person name="Hubbard T."/>
        </authorList>
    </citation>
    <scope>NUCLEOTIDE SEQUENCE [LARGE SCALE GENOMIC DNA]</scope>
    <source>
        <strain evidence="11 13">C57BL/6J</strain>
    </source>
</reference>
<dbReference type="SMR" id="A0A1Y7VM88"/>
<evidence type="ECO:0000256" key="4">
    <source>
        <dbReference type="ARBA" id="ARBA00022691"/>
    </source>
</evidence>
<comment type="caution">
    <text evidence="8">Lacks conserved residue(s) required for the propagation of feature annotation.</text>
</comment>
<reference evidence="16" key="2">
    <citation type="journal article" date="2010" name="Cell">
        <title>A tissue-specific atlas of mouse protein phosphorylation and expression.</title>
        <authorList>
            <person name="Huttlin E.L."/>
            <person name="Jedrychowski M.P."/>
            <person name="Elias J.E."/>
            <person name="Goswami T."/>
            <person name="Rad R."/>
            <person name="Beausoleil S.A."/>
            <person name="Villen J."/>
            <person name="Haas W."/>
            <person name="Sowa M.E."/>
            <person name="Gygi S.P."/>
        </authorList>
    </citation>
    <scope>IDENTIFICATION BY MASS SPECTROMETRY [LARGE SCALE ANALYSIS]</scope>
</reference>
<keyword evidence="9" id="KW-1133">Transmembrane helix</keyword>
<keyword evidence="9" id="KW-0472">Membrane</keyword>
<dbReference type="PROSITE" id="PS50970">
    <property type="entry name" value="HCY"/>
    <property type="match status" value="1"/>
</dbReference>
<dbReference type="InterPro" id="IPR050554">
    <property type="entry name" value="Met_Synthase/Corrinoid"/>
</dbReference>
<name>A0A1Y7VM88_MOUSE</name>
<evidence type="ECO:0000256" key="9">
    <source>
        <dbReference type="SAM" id="Phobius"/>
    </source>
</evidence>
<dbReference type="ExpressionAtlas" id="A0A1Y7VM88">
    <property type="expression patterns" value="baseline and differential"/>
</dbReference>
<dbReference type="GO" id="GO:0032259">
    <property type="term" value="P:methylation"/>
    <property type="evidence" value="ECO:0007669"/>
    <property type="project" value="UniProtKB-KW"/>
</dbReference>
<organism evidence="11 13">
    <name type="scientific">Mus musculus</name>
    <name type="common">Mouse</name>
    <dbReference type="NCBI Taxonomy" id="10090"/>
    <lineage>
        <taxon>Eukaryota</taxon>
        <taxon>Metazoa</taxon>
        <taxon>Chordata</taxon>
        <taxon>Craniata</taxon>
        <taxon>Vertebrata</taxon>
        <taxon>Euteleostomi</taxon>
        <taxon>Mammalia</taxon>
        <taxon>Eutheria</taxon>
        <taxon>Euarchontoglires</taxon>
        <taxon>Glires</taxon>
        <taxon>Rodentia</taxon>
        <taxon>Myomorpha</taxon>
        <taxon>Muroidea</taxon>
        <taxon>Muridae</taxon>
        <taxon>Murinae</taxon>
        <taxon>Mus</taxon>
        <taxon>Mus</taxon>
    </lineage>
</organism>
<accession>A0A1Y7VM88</accession>
<keyword evidence="9" id="KW-0812">Transmembrane</keyword>
<evidence type="ECO:0007829" key="16">
    <source>
        <dbReference type="PubMed" id="21183079"/>
    </source>
</evidence>
<evidence type="ECO:0007829" key="14">
    <source>
        <dbReference type="PeptideAtlas" id="A0A1Y7VM88"/>
    </source>
</evidence>
<reference evidence="11" key="5">
    <citation type="submission" date="2025-09" db="UniProtKB">
        <authorList>
            <consortium name="Ensembl"/>
        </authorList>
    </citation>
    <scope>IDENTIFICATION</scope>
    <source>
        <strain evidence="11">C57BL/6J</strain>
    </source>
</reference>
<dbReference type="Antibodypedia" id="20817">
    <property type="antibodies" value="148 antibodies from 29 providers"/>
</dbReference>
<reference evidence="11" key="4">
    <citation type="submission" date="2025-08" db="UniProtKB">
        <authorList>
            <consortium name="Ensembl"/>
        </authorList>
    </citation>
    <scope>IDENTIFICATION</scope>
    <source>
        <strain evidence="11">C57BL/6J</strain>
    </source>
</reference>
<comment type="similarity">
    <text evidence="1">Belongs to the vitamin-B12 dependent methionine synthase family.</text>
</comment>
<evidence type="ECO:0000313" key="12">
    <source>
        <dbReference type="MGI" id="MGI:894292"/>
    </source>
</evidence>
<keyword evidence="3" id="KW-0808">Transferase</keyword>
<comment type="pathway">
    <text evidence="7">Amino-acid biosynthesis; L-methionine biosynthesis via de novo pathway.</text>
</comment>
<evidence type="ECO:0000256" key="2">
    <source>
        <dbReference type="ARBA" id="ARBA00022603"/>
    </source>
</evidence>
<keyword evidence="4" id="KW-0949">S-adenosyl-L-methionine</keyword>
<dbReference type="PANTHER" id="PTHR45833:SF1">
    <property type="entry name" value="METHIONINE SYNTHASE"/>
    <property type="match status" value="1"/>
</dbReference>
<evidence type="ECO:0000256" key="3">
    <source>
        <dbReference type="ARBA" id="ARBA00022679"/>
    </source>
</evidence>
<dbReference type="SUPFAM" id="SSF82282">
    <property type="entry name" value="Homocysteine S-methyltransferase"/>
    <property type="match status" value="1"/>
</dbReference>
<evidence type="ECO:0000256" key="5">
    <source>
        <dbReference type="ARBA" id="ARBA00022723"/>
    </source>
</evidence>
<dbReference type="Proteomes" id="UP000000589">
    <property type="component" value="Chromosome 13"/>
</dbReference>
<dbReference type="VEuPathDB" id="HostDB:ENSMUSG00000021311"/>
<feature type="domain" description="Hcy-binding" evidence="10">
    <location>
        <begin position="6"/>
        <end position="222"/>
    </location>
</feature>
<evidence type="ECO:0000256" key="6">
    <source>
        <dbReference type="ARBA" id="ARBA00023285"/>
    </source>
</evidence>
<dbReference type="InterPro" id="IPR036589">
    <property type="entry name" value="HCY_dom_sf"/>
</dbReference>
<protein>
    <submittedName>
        <fullName evidence="11">5-methyltetrahydrofolate-homocysteine methyltransferase</fullName>
    </submittedName>
</protein>
<evidence type="ECO:0000313" key="13">
    <source>
        <dbReference type="Proteomes" id="UP000000589"/>
    </source>
</evidence>
<reference evidence="11 13" key="1">
    <citation type="journal article" date="2009" name="PLoS Biol.">
        <title>Lineage-specific biology revealed by a finished genome assembly of the mouse.</title>
        <authorList>
            <consortium name="Mouse Genome Sequencing Consortium"/>
            <person name="Church D.M."/>
            <person name="Goodstadt L."/>
            <person name="Hillier L.W."/>
            <person name="Zody M.C."/>
            <person name="Goldstein S."/>
            <person name="She X."/>
            <person name="Bult C.J."/>
            <person name="Agarwala R."/>
            <person name="Cherry J.L."/>
            <person name="DiCuccio M."/>
            <person name="Hlavina W."/>
            <person name="Kapustin Y."/>
            <person name="Meric P."/>
            <person name="Maglott D."/>
            <person name="Birtle Z."/>
            <person name="Marques A.C."/>
            <person name="Graves T."/>
            <person name="Zhou S."/>
            <person name="Teague B."/>
            <person name="Potamousis K."/>
            <person name="Churas C."/>
            <person name="Place M."/>
            <person name="Herschleb J."/>
            <person name="Runnheim R."/>
            <person name="Forrest D."/>
            <person name="Amos-Landgraf J."/>
            <person name="Schwartz D.C."/>
            <person name="Cheng Z."/>
            <person name="Lindblad-Toh K."/>
            <person name="Eichler E.E."/>
            <person name="Ponting C.P."/>
        </authorList>
    </citation>
    <scope>NUCLEOTIDE SEQUENCE [LARGE SCALE GENOMIC DNA]</scope>
    <source>
        <strain evidence="11 13">C57BL/6J</strain>
    </source>
</reference>
<dbReference type="Ensembl" id="ENSMUST00000221290.2">
    <property type="protein sequence ID" value="ENSMUSP00000152579.2"/>
    <property type="gene ID" value="ENSMUSG00000021311.10"/>
</dbReference>
<dbReference type="Gene3D" id="3.20.20.330">
    <property type="entry name" value="Homocysteine-binding-like domain"/>
    <property type="match status" value="1"/>
</dbReference>
<evidence type="ECO:0000256" key="8">
    <source>
        <dbReference type="PROSITE-ProRule" id="PRU00333"/>
    </source>
</evidence>
<dbReference type="AlphaFoldDB" id="A0A1Y7VM88"/>
<evidence type="ECO:0000256" key="7">
    <source>
        <dbReference type="ARBA" id="ARBA00034478"/>
    </source>
</evidence>
<evidence type="ECO:0000259" key="10">
    <source>
        <dbReference type="PROSITE" id="PS50970"/>
    </source>
</evidence>
<feature type="transmembrane region" description="Helical" evidence="9">
    <location>
        <begin position="180"/>
        <end position="202"/>
    </location>
</feature>
<dbReference type="PANTHER" id="PTHR45833">
    <property type="entry name" value="METHIONINE SYNTHASE"/>
    <property type="match status" value="1"/>
</dbReference>
<keyword evidence="6" id="KW-0170">Cobalt</keyword>
<dbReference type="Pfam" id="PF02574">
    <property type="entry name" value="S-methyl_trans"/>
    <property type="match status" value="1"/>
</dbReference>
<evidence type="ECO:0000313" key="11">
    <source>
        <dbReference type="Ensembl" id="ENSMUSP00000152579.2"/>
    </source>
</evidence>
<dbReference type="InterPro" id="IPR003726">
    <property type="entry name" value="HCY_dom"/>
</dbReference>
<keyword evidence="2" id="KW-0489">Methyltransferase</keyword>
<keyword evidence="14 15" id="KW-1267">Proteomics identification</keyword>